<gene>
    <name evidence="9" type="ORF">HMPREF1541_09973</name>
</gene>
<dbReference type="GO" id="GO:0000329">
    <property type="term" value="C:fungal-type vacuole membrane"/>
    <property type="evidence" value="ECO:0007669"/>
    <property type="project" value="TreeGrafter"/>
</dbReference>
<evidence type="ECO:0000313" key="9">
    <source>
        <dbReference type="EMBL" id="ETN45097.1"/>
    </source>
</evidence>
<evidence type="ECO:0000259" key="8">
    <source>
        <dbReference type="Pfam" id="PF13127"/>
    </source>
</evidence>
<feature type="domain" description="DUF3955" evidence="8">
    <location>
        <begin position="68"/>
        <end position="117"/>
    </location>
</feature>
<dbReference type="AlphaFoldDB" id="W2S8U4"/>
<dbReference type="InterPro" id="IPR037185">
    <property type="entry name" value="EmrE-like"/>
</dbReference>
<sequence length="503" mass="54970">MPEPLNLSPAPAAEGQYRDDASIYEMDDNTNSQTASAGAGVNASANSNIRDHDDVPAAMRGMGIARHTLGLILLLIVVFLWTTSNFLGSSIFADGTYAKPFFLTYLNGSTFMLAIVPSLTRNFWTVWRSGQWHASLAEVKRKYRRGGWRAVTSDPGVGFNPPGGTPPSKDLEDDDDGGEGEGLLGGDEDEDNSLRSQRHSLSKATRKRTHLALIPTAKLAFYFCLLWFGANYFAMACLKYTTVASTTILTSTSSVWTLLIGAVTRTEKFTWRKLAGVLASLGGIALISKIDMGNASDASSSTDSDTAERSLHLLIRAVKEFPDKTARELALGDALALLSAVLYGVYTVMLKQTTLSAAPLELNMPLFFGLVGAWNFILLLPLFPVLHWIGIETFELPPTSRIWWILVLNSVAALASDIAWAYAMVLTSPLVVTVGLSLTIPLSLVGEMLIQGRYEGWLYWVGAGIVVGSFVFVDREEREDEGKVEREAEQRRSIEQRRSVEGV</sequence>
<protein>
    <submittedName>
        <fullName evidence="9">Uncharacterized protein</fullName>
    </submittedName>
</protein>
<dbReference type="Pfam" id="PF00892">
    <property type="entry name" value="EamA"/>
    <property type="match status" value="1"/>
</dbReference>
<evidence type="ECO:0000256" key="2">
    <source>
        <dbReference type="ARBA" id="ARBA00022692"/>
    </source>
</evidence>
<dbReference type="InParanoid" id="W2S8U4"/>
<dbReference type="InterPro" id="IPR025016">
    <property type="entry name" value="DUF3955"/>
</dbReference>
<evidence type="ECO:0000256" key="6">
    <source>
        <dbReference type="SAM" id="Phobius"/>
    </source>
</evidence>
<keyword evidence="3 6" id="KW-1133">Transmembrane helix</keyword>
<feature type="transmembrane region" description="Helical" evidence="6">
    <location>
        <begin position="329"/>
        <end position="346"/>
    </location>
</feature>
<dbReference type="PANTHER" id="PTHR23051">
    <property type="entry name" value="SOLUTE CARRIER FAMILY 35, MEMBER F5"/>
    <property type="match status" value="1"/>
</dbReference>
<keyword evidence="2 6" id="KW-0812">Transmembrane</keyword>
<dbReference type="InterPro" id="IPR000620">
    <property type="entry name" value="EamA_dom"/>
</dbReference>
<feature type="transmembrane region" description="Helical" evidence="6">
    <location>
        <begin position="69"/>
        <end position="88"/>
    </location>
</feature>
<dbReference type="Gene3D" id="1.10.3730.20">
    <property type="match status" value="1"/>
</dbReference>
<feature type="transmembrane region" description="Helical" evidence="6">
    <location>
        <begin position="100"/>
        <end position="119"/>
    </location>
</feature>
<evidence type="ECO:0000256" key="3">
    <source>
        <dbReference type="ARBA" id="ARBA00022989"/>
    </source>
</evidence>
<dbReference type="OrthoDB" id="1436450at2759"/>
<evidence type="ECO:0000259" key="7">
    <source>
        <dbReference type="Pfam" id="PF00892"/>
    </source>
</evidence>
<evidence type="ECO:0000256" key="5">
    <source>
        <dbReference type="SAM" id="MobiDB-lite"/>
    </source>
</evidence>
<dbReference type="GeneID" id="19977312"/>
<name>W2S8U4_CYPE1</name>
<feature type="transmembrane region" description="Helical" evidence="6">
    <location>
        <begin position="402"/>
        <end position="423"/>
    </location>
</feature>
<organism evidence="9 10">
    <name type="scientific">Cyphellophora europaea (strain CBS 101466)</name>
    <name type="common">Phialophora europaea</name>
    <dbReference type="NCBI Taxonomy" id="1220924"/>
    <lineage>
        <taxon>Eukaryota</taxon>
        <taxon>Fungi</taxon>
        <taxon>Dikarya</taxon>
        <taxon>Ascomycota</taxon>
        <taxon>Pezizomycotina</taxon>
        <taxon>Eurotiomycetes</taxon>
        <taxon>Chaetothyriomycetidae</taxon>
        <taxon>Chaetothyriales</taxon>
        <taxon>Cyphellophoraceae</taxon>
        <taxon>Cyphellophora</taxon>
    </lineage>
</organism>
<feature type="domain" description="EamA" evidence="7">
    <location>
        <begin position="218"/>
        <end position="288"/>
    </location>
</feature>
<keyword evidence="10" id="KW-1185">Reference proteome</keyword>
<dbReference type="Proteomes" id="UP000030752">
    <property type="component" value="Unassembled WGS sequence"/>
</dbReference>
<evidence type="ECO:0000313" key="10">
    <source>
        <dbReference type="Proteomes" id="UP000030752"/>
    </source>
</evidence>
<reference evidence="9 10" key="1">
    <citation type="submission" date="2013-03" db="EMBL/GenBank/DDBJ databases">
        <title>The Genome Sequence of Phialophora europaea CBS 101466.</title>
        <authorList>
            <consortium name="The Broad Institute Genomics Platform"/>
            <person name="Cuomo C."/>
            <person name="de Hoog S."/>
            <person name="Gorbushina A."/>
            <person name="Walker B."/>
            <person name="Young S.K."/>
            <person name="Zeng Q."/>
            <person name="Gargeya S."/>
            <person name="Fitzgerald M."/>
            <person name="Haas B."/>
            <person name="Abouelleil A."/>
            <person name="Allen A.W."/>
            <person name="Alvarado L."/>
            <person name="Arachchi H.M."/>
            <person name="Berlin A.M."/>
            <person name="Chapman S.B."/>
            <person name="Gainer-Dewar J."/>
            <person name="Goldberg J."/>
            <person name="Griggs A."/>
            <person name="Gujja S."/>
            <person name="Hansen M."/>
            <person name="Howarth C."/>
            <person name="Imamovic A."/>
            <person name="Ireland A."/>
            <person name="Larimer J."/>
            <person name="McCowan C."/>
            <person name="Murphy C."/>
            <person name="Pearson M."/>
            <person name="Poon T.W."/>
            <person name="Priest M."/>
            <person name="Roberts A."/>
            <person name="Saif S."/>
            <person name="Shea T."/>
            <person name="Sisk P."/>
            <person name="Sykes S."/>
            <person name="Wortman J."/>
            <person name="Nusbaum C."/>
            <person name="Birren B."/>
        </authorList>
    </citation>
    <scope>NUCLEOTIDE SEQUENCE [LARGE SCALE GENOMIC DNA]</scope>
    <source>
        <strain evidence="9 10">CBS 101466</strain>
    </source>
</reference>
<feature type="region of interest" description="Disordered" evidence="5">
    <location>
        <begin position="152"/>
        <end position="201"/>
    </location>
</feature>
<dbReference type="RefSeq" id="XP_008712867.1">
    <property type="nucleotide sequence ID" value="XM_008714645.1"/>
</dbReference>
<feature type="transmembrane region" description="Helical" evidence="6">
    <location>
        <begin position="240"/>
        <end position="263"/>
    </location>
</feature>
<keyword evidence="4 6" id="KW-0472">Membrane</keyword>
<dbReference type="eggNOG" id="KOG2765">
    <property type="taxonomic scope" value="Eukaryota"/>
</dbReference>
<dbReference type="PANTHER" id="PTHR23051:SF0">
    <property type="entry name" value="SOLUTE CARRIER FAMILY 35 MEMBER F5"/>
    <property type="match status" value="1"/>
</dbReference>
<dbReference type="Pfam" id="PF13127">
    <property type="entry name" value="DUF3955"/>
    <property type="match status" value="1"/>
</dbReference>
<comment type="subcellular location">
    <subcellularLocation>
        <location evidence="1">Endoplasmic reticulum membrane</location>
        <topology evidence="1">Multi-pass membrane protein</topology>
    </subcellularLocation>
</comment>
<dbReference type="VEuPathDB" id="FungiDB:HMPREF1541_09973"/>
<feature type="transmembrane region" description="Helical" evidence="6">
    <location>
        <begin position="457"/>
        <end position="473"/>
    </location>
</feature>
<feature type="region of interest" description="Disordered" evidence="5">
    <location>
        <begin position="477"/>
        <end position="503"/>
    </location>
</feature>
<feature type="transmembrane region" description="Helical" evidence="6">
    <location>
        <begin position="366"/>
        <end position="390"/>
    </location>
</feature>
<dbReference type="HOGENOM" id="CLU_026578_0_1_1"/>
<evidence type="ECO:0000256" key="1">
    <source>
        <dbReference type="ARBA" id="ARBA00004477"/>
    </source>
</evidence>
<dbReference type="FunCoup" id="W2S8U4">
    <property type="interactions" value="543"/>
</dbReference>
<accession>W2S8U4</accession>
<proteinExistence type="predicted"/>
<dbReference type="EMBL" id="KB822713">
    <property type="protein sequence ID" value="ETN45097.1"/>
    <property type="molecule type" value="Genomic_DNA"/>
</dbReference>
<evidence type="ECO:0000256" key="4">
    <source>
        <dbReference type="ARBA" id="ARBA00023136"/>
    </source>
</evidence>
<feature type="transmembrane region" description="Helical" evidence="6">
    <location>
        <begin position="429"/>
        <end position="450"/>
    </location>
</feature>
<dbReference type="SUPFAM" id="SSF103481">
    <property type="entry name" value="Multidrug resistance efflux transporter EmrE"/>
    <property type="match status" value="2"/>
</dbReference>
<dbReference type="STRING" id="1220924.W2S8U4"/>
<feature type="transmembrane region" description="Helical" evidence="6">
    <location>
        <begin position="211"/>
        <end position="234"/>
    </location>
</feature>